<evidence type="ECO:0000259" key="26">
    <source>
        <dbReference type="Pfam" id="PF00324"/>
    </source>
</evidence>
<keyword evidence="29" id="KW-1185">Reference proteome</keyword>
<comment type="catalytic activity">
    <reaction evidence="18">
        <text>chloride(out) + Na(+)(out) = chloride(in) + Na(+)(in)</text>
        <dbReference type="Rhea" id="RHEA:73887"/>
        <dbReference type="ChEBI" id="CHEBI:17996"/>
        <dbReference type="ChEBI" id="CHEBI:29101"/>
    </reaction>
</comment>
<feature type="compositionally biased region" description="Basic and acidic residues" evidence="24">
    <location>
        <begin position="36"/>
        <end position="46"/>
    </location>
</feature>
<name>A0A2R5GVU3_9STRA</name>
<dbReference type="InParanoid" id="A0A2R5GVU3"/>
<feature type="domain" description="SLC12A transporter C-terminal" evidence="27">
    <location>
        <begin position="759"/>
        <end position="1109"/>
    </location>
</feature>
<evidence type="ECO:0000256" key="18">
    <source>
        <dbReference type="ARBA" id="ARBA00050884"/>
    </source>
</evidence>
<keyword evidence="17" id="KW-0868">Chloride</keyword>
<dbReference type="InterPro" id="IPR018491">
    <property type="entry name" value="SLC12_C"/>
</dbReference>
<keyword evidence="9" id="KW-0769">Symport</keyword>
<evidence type="ECO:0000313" key="29">
    <source>
        <dbReference type="Proteomes" id="UP000241890"/>
    </source>
</evidence>
<dbReference type="GO" id="GO:0008511">
    <property type="term" value="F:sodium:potassium:chloride symporter activity"/>
    <property type="evidence" value="ECO:0007669"/>
    <property type="project" value="TreeGrafter"/>
</dbReference>
<dbReference type="PANTHER" id="PTHR11827">
    <property type="entry name" value="SOLUTE CARRIER FAMILY 12, CATION COTRANSPORTERS"/>
    <property type="match status" value="1"/>
</dbReference>
<evidence type="ECO:0000256" key="16">
    <source>
        <dbReference type="ARBA" id="ARBA00023201"/>
    </source>
</evidence>
<evidence type="ECO:0000256" key="13">
    <source>
        <dbReference type="ARBA" id="ARBA00023136"/>
    </source>
</evidence>
<keyword evidence="10 25" id="KW-1133">Transmembrane helix</keyword>
<evidence type="ECO:0000256" key="12">
    <source>
        <dbReference type="ARBA" id="ARBA00023065"/>
    </source>
</evidence>
<dbReference type="Pfam" id="PF03522">
    <property type="entry name" value="SLC12"/>
    <property type="match status" value="1"/>
</dbReference>
<protein>
    <recommendedName>
        <fullName evidence="21">Solute carrier family 12 member 3</fullName>
    </recommendedName>
    <alternativeName>
        <fullName evidence="22">Na-Cl symporter</fullName>
    </alternativeName>
    <alternativeName>
        <fullName evidence="23">Thiazide-sensitive sodium-chloride cotransporter</fullName>
    </alternativeName>
</protein>
<dbReference type="GO" id="GO:1990573">
    <property type="term" value="P:potassium ion import across plasma membrane"/>
    <property type="evidence" value="ECO:0007669"/>
    <property type="project" value="TreeGrafter"/>
</dbReference>
<dbReference type="Proteomes" id="UP000241890">
    <property type="component" value="Unassembled WGS sequence"/>
</dbReference>
<dbReference type="GO" id="GO:0005524">
    <property type="term" value="F:ATP binding"/>
    <property type="evidence" value="ECO:0007669"/>
    <property type="project" value="UniProtKB-KW"/>
</dbReference>
<keyword evidence="4" id="KW-0597">Phosphoprotein</keyword>
<dbReference type="GO" id="GO:0055075">
    <property type="term" value="P:potassium ion homeostasis"/>
    <property type="evidence" value="ECO:0007669"/>
    <property type="project" value="TreeGrafter"/>
</dbReference>
<feature type="transmembrane region" description="Helical" evidence="25">
    <location>
        <begin position="108"/>
        <end position="128"/>
    </location>
</feature>
<keyword evidence="11" id="KW-0915">Sodium</keyword>
<keyword evidence="16" id="KW-0739">Sodium transport</keyword>
<reference evidence="28 29" key="1">
    <citation type="submission" date="2017-12" db="EMBL/GenBank/DDBJ databases">
        <title>Sequencing, de novo assembly and annotation of complete genome of a new Thraustochytrid species, strain FCC1311.</title>
        <authorList>
            <person name="Sedici K."/>
            <person name="Godart F."/>
            <person name="Aiese Cigliano R."/>
            <person name="Sanseverino W."/>
            <person name="Barakat M."/>
            <person name="Ortet P."/>
            <person name="Marechal E."/>
            <person name="Cagnac O."/>
            <person name="Amato A."/>
        </authorList>
    </citation>
    <scope>NUCLEOTIDE SEQUENCE [LARGE SCALE GENOMIC DNA]</scope>
</reference>
<dbReference type="GO" id="GO:0006884">
    <property type="term" value="P:cell volume homeostasis"/>
    <property type="evidence" value="ECO:0007669"/>
    <property type="project" value="TreeGrafter"/>
</dbReference>
<dbReference type="GO" id="GO:0055078">
    <property type="term" value="P:sodium ion homeostasis"/>
    <property type="evidence" value="ECO:0007669"/>
    <property type="project" value="TreeGrafter"/>
</dbReference>
<evidence type="ECO:0000256" key="6">
    <source>
        <dbReference type="ARBA" id="ARBA00022741"/>
    </source>
</evidence>
<feature type="compositionally biased region" description="Low complexity" evidence="24">
    <location>
        <begin position="700"/>
        <end position="718"/>
    </location>
</feature>
<dbReference type="GO" id="GO:0055064">
    <property type="term" value="P:chloride ion homeostasis"/>
    <property type="evidence" value="ECO:0007669"/>
    <property type="project" value="TreeGrafter"/>
</dbReference>
<comment type="caution">
    <text evidence="28">The sequence shown here is derived from an EMBL/GenBank/DDBJ whole genome shotgun (WGS) entry which is preliminary data.</text>
</comment>
<evidence type="ECO:0000256" key="15">
    <source>
        <dbReference type="ARBA" id="ARBA00023180"/>
    </source>
</evidence>
<feature type="transmembrane region" description="Helical" evidence="25">
    <location>
        <begin position="416"/>
        <end position="436"/>
    </location>
</feature>
<keyword evidence="12" id="KW-0406">Ion transport</keyword>
<keyword evidence="13 25" id="KW-0472">Membrane</keyword>
<sequence length="1110" mass="119264">MHGDEVSPSTIVYRSEGTRTSLQQLIDSVAFGGSERSNDGNSDDRGSAGSVDGLATSKVVPPPGETNTAVSSSIGPAELAAAAKEAGLASSENAANAKAPAKLTWVQGVFIPCLLNIWGVIMFLRLGWVVGQAGIILACLIVFASKVVTTITALSLCAICTNGEVKGGGVYFLISRALGPIFGGPIGVLFFLAQAVATSLYVIGFAESVSALIFDASGDYFTGSELNDIRIIGLGTTVILLLVSLVGVSWYAKCQIGLLVTLLLSMASVIIGAFFPAIPDDATNMEAGFVGFASRNTGPTFVPDPATPGKPQDFFTVFAVFFPAATGVMAGANLSGDLKDPSSAIPKGTLAAISVTFLSYILLVVVVGTANLACSDAPGENYCENMDTAASTGLIPAGGLLFNKLIMENMSIWSPLLYLGVFAATLSSALASLVGAPRILQSVASDKLFPWPWFNYFGKGRGASNEPVRAYLLTFVITCGCVLIGSLDVIAPLISNFFMVSYAFTNYACFASSMAHYPGWRPSFKYYNKWLSLFGFLLCIVVMFMMDYLTSIITVVVAALLHGYLVWLDPEVNWGAAGEARKYFSTLKKMEELQRVGRDHVKTFRPQFLVMSGDADKRPGLIKFTSLLKKGGGIMICGDVIVDSTLATVHRDSATRAPAAPITGEQQPTPQDQHLANIAEGDETSDEEEDEDDISLSLEESGNASAARARPASNSKSSTGSDAEKEPLLGDDDDKLGQHLELASRLAMRLSTVQKRRQAGEEFLTRRGTWGAPRCENAFFEAVVGDSLIDGFQNLVQCAGIGRMRPNTVVLGFKKNWRNDTSASIREYEQMIRITLASNMGLMIVRDDEDVFNVDTVAAPQEFLGLPISSCCIRSSQSQPDLEMGDSSATPDAGNASTATVAATNSTALEDCEAGNISPTALGRPVRCPRTSLQGDTIDVWWVSDDGGLTMLIPHLLKENRVLRSSQRLRVLTVTNYNVNETSKLQKTEFRMVHLLQKFRIDAHVEAVETNLASRASDETVEEFEQLSHIKMDDLSPQERAKTHQTLRLVETMRSYSSGPQTSMIFVTLPIPETGISVGLYMSWLEMLSSGLPPTIMMRGNNENVLTFIC</sequence>
<comment type="function">
    <text evidence="19">Electroneutral sodium and chloride ion cotransporter, which acts as a key mediator of sodium and chloride reabsorption in kidney distal convoluted tubules. Also acts as a receptor for the pro-inflammatory cytokine IL18, thereby contributing to IL18-induced cytokine production, including IFNG, IL6, IL18 and CCL2. May act either independently of IL18R1, or in a complex with IL18R1.</text>
</comment>
<dbReference type="Pfam" id="PF00324">
    <property type="entry name" value="AA_permease"/>
    <property type="match status" value="1"/>
</dbReference>
<feature type="transmembrane region" description="Helical" evidence="25">
    <location>
        <begin position="134"/>
        <end position="160"/>
    </location>
</feature>
<evidence type="ECO:0000256" key="9">
    <source>
        <dbReference type="ARBA" id="ARBA00022847"/>
    </source>
</evidence>
<keyword evidence="7" id="KW-0067">ATP-binding</keyword>
<dbReference type="GO" id="GO:0016324">
    <property type="term" value="C:apical plasma membrane"/>
    <property type="evidence" value="ECO:0007669"/>
    <property type="project" value="UniProtKB-SubCell"/>
</dbReference>
<dbReference type="Gene3D" id="1.20.1740.10">
    <property type="entry name" value="Amino acid/polyamine transporter I"/>
    <property type="match status" value="1"/>
</dbReference>
<organism evidence="28 29">
    <name type="scientific">Hondaea fermentalgiana</name>
    <dbReference type="NCBI Taxonomy" id="2315210"/>
    <lineage>
        <taxon>Eukaryota</taxon>
        <taxon>Sar</taxon>
        <taxon>Stramenopiles</taxon>
        <taxon>Bigyra</taxon>
        <taxon>Labyrinthulomycetes</taxon>
        <taxon>Thraustochytrida</taxon>
        <taxon>Thraustochytriidae</taxon>
        <taxon>Hondaea</taxon>
    </lineage>
</organism>
<dbReference type="InterPro" id="IPR004842">
    <property type="entry name" value="SLC12A_fam"/>
</dbReference>
<evidence type="ECO:0000256" key="3">
    <source>
        <dbReference type="ARBA" id="ARBA00022475"/>
    </source>
</evidence>
<keyword evidence="5 25" id="KW-0812">Transmembrane</keyword>
<evidence type="ECO:0000313" key="28">
    <source>
        <dbReference type="EMBL" id="GBG33888.1"/>
    </source>
</evidence>
<evidence type="ECO:0000256" key="2">
    <source>
        <dbReference type="ARBA" id="ARBA00022448"/>
    </source>
</evidence>
<evidence type="ECO:0000256" key="1">
    <source>
        <dbReference type="ARBA" id="ARBA00004424"/>
    </source>
</evidence>
<evidence type="ECO:0000256" key="8">
    <source>
        <dbReference type="ARBA" id="ARBA00022843"/>
    </source>
</evidence>
<evidence type="ECO:0000256" key="19">
    <source>
        <dbReference type="ARBA" id="ARBA00056815"/>
    </source>
</evidence>
<evidence type="ECO:0000256" key="4">
    <source>
        <dbReference type="ARBA" id="ARBA00022553"/>
    </source>
</evidence>
<keyword evidence="15" id="KW-0325">Glycoprotein</keyword>
<keyword evidence="14" id="KW-1015">Disulfide bond</keyword>
<dbReference type="InterPro" id="IPR004841">
    <property type="entry name" value="AA-permease/SLC12A_dom"/>
</dbReference>
<keyword evidence="6" id="KW-0547">Nucleotide-binding</keyword>
<dbReference type="FunFam" id="1.20.1740.10:FF:000018">
    <property type="entry name" value="solute carrier family 12 member 3 isoform X2"/>
    <property type="match status" value="1"/>
</dbReference>
<comment type="subunit">
    <text evidence="20">Homodimer; adopts a domain-swap conformation at the scissor helices connecting the transmembrane domain and C-terminal domain. Interacts with KLHL3. Interacts with IL18R1; this interaction is increased by IL18 treatment.</text>
</comment>
<evidence type="ECO:0000256" key="20">
    <source>
        <dbReference type="ARBA" id="ARBA00063035"/>
    </source>
</evidence>
<evidence type="ECO:0000256" key="10">
    <source>
        <dbReference type="ARBA" id="ARBA00022989"/>
    </source>
</evidence>
<gene>
    <name evidence="28" type="ORF">FCC1311_101112</name>
</gene>
<feature type="region of interest" description="Disordered" evidence="24">
    <location>
        <begin position="32"/>
        <end position="71"/>
    </location>
</feature>
<evidence type="ECO:0000256" key="25">
    <source>
        <dbReference type="SAM" id="Phobius"/>
    </source>
</evidence>
<evidence type="ECO:0000256" key="22">
    <source>
        <dbReference type="ARBA" id="ARBA00076232"/>
    </source>
</evidence>
<feature type="region of interest" description="Disordered" evidence="24">
    <location>
        <begin position="877"/>
        <end position="900"/>
    </location>
</feature>
<feature type="region of interest" description="Disordered" evidence="24">
    <location>
        <begin position="700"/>
        <end position="734"/>
    </location>
</feature>
<feature type="transmembrane region" description="Helical" evidence="25">
    <location>
        <begin position="229"/>
        <end position="251"/>
    </location>
</feature>
<evidence type="ECO:0000256" key="5">
    <source>
        <dbReference type="ARBA" id="ARBA00022692"/>
    </source>
</evidence>
<feature type="transmembrane region" description="Helical" evidence="25">
    <location>
        <begin position="258"/>
        <end position="278"/>
    </location>
</feature>
<keyword evidence="3" id="KW-1003">Cell membrane</keyword>
<feature type="transmembrane region" description="Helical" evidence="25">
    <location>
        <begin position="181"/>
        <end position="203"/>
    </location>
</feature>
<feature type="transmembrane region" description="Helical" evidence="25">
    <location>
        <begin position="530"/>
        <end position="561"/>
    </location>
</feature>
<evidence type="ECO:0000256" key="17">
    <source>
        <dbReference type="ARBA" id="ARBA00023214"/>
    </source>
</evidence>
<feature type="transmembrane region" description="Helical" evidence="25">
    <location>
        <begin position="497"/>
        <end position="518"/>
    </location>
</feature>
<evidence type="ECO:0000256" key="21">
    <source>
        <dbReference type="ARBA" id="ARBA00073714"/>
    </source>
</evidence>
<evidence type="ECO:0000256" key="23">
    <source>
        <dbReference type="ARBA" id="ARBA00077939"/>
    </source>
</evidence>
<evidence type="ECO:0000256" key="7">
    <source>
        <dbReference type="ARBA" id="ARBA00022840"/>
    </source>
</evidence>
<feature type="transmembrane region" description="Helical" evidence="25">
    <location>
        <begin position="348"/>
        <end position="370"/>
    </location>
</feature>
<evidence type="ECO:0000259" key="27">
    <source>
        <dbReference type="Pfam" id="PF03522"/>
    </source>
</evidence>
<keyword evidence="2" id="KW-0813">Transport</keyword>
<feature type="domain" description="Amino acid permease/ SLC12A" evidence="26">
    <location>
        <begin position="108"/>
        <end position="588"/>
    </location>
</feature>
<feature type="transmembrane region" description="Helical" evidence="25">
    <location>
        <begin position="314"/>
        <end position="336"/>
    </location>
</feature>
<evidence type="ECO:0000256" key="24">
    <source>
        <dbReference type="SAM" id="MobiDB-lite"/>
    </source>
</evidence>
<dbReference type="EMBL" id="BEYU01000172">
    <property type="protein sequence ID" value="GBG33888.1"/>
    <property type="molecule type" value="Genomic_DNA"/>
</dbReference>
<evidence type="ECO:0000256" key="14">
    <source>
        <dbReference type="ARBA" id="ARBA00023157"/>
    </source>
</evidence>
<comment type="subcellular location">
    <subcellularLocation>
        <location evidence="1">Apical cell membrane</location>
        <topology evidence="1">Multi-pass membrane protein</topology>
    </subcellularLocation>
</comment>
<evidence type="ECO:0000256" key="11">
    <source>
        <dbReference type="ARBA" id="ARBA00023053"/>
    </source>
</evidence>
<dbReference type="PANTHER" id="PTHR11827:SF103">
    <property type="entry name" value="SODIUM CHLORIDE COTRANSPORTER 69, ISOFORM E"/>
    <property type="match status" value="1"/>
</dbReference>
<proteinExistence type="predicted"/>
<dbReference type="OrthoDB" id="2020542at2759"/>
<dbReference type="AlphaFoldDB" id="A0A2R5GVU3"/>
<keyword evidence="8" id="KW-0832">Ubl conjugation</keyword>
<accession>A0A2R5GVU3</accession>
<feature type="transmembrane region" description="Helical" evidence="25">
    <location>
        <begin position="470"/>
        <end position="491"/>
    </location>
</feature>